<keyword evidence="1" id="KW-0812">Transmembrane</keyword>
<dbReference type="AlphaFoldDB" id="A0A2P2QNZ9"/>
<dbReference type="EMBL" id="GGEC01088258">
    <property type="protein sequence ID" value="MBX68742.1"/>
    <property type="molecule type" value="Transcribed_RNA"/>
</dbReference>
<sequence>MKRIQFSVLFCIIFIFSVYCVLTNTVSKYK</sequence>
<reference evidence="2" key="1">
    <citation type="submission" date="2018-02" db="EMBL/GenBank/DDBJ databases">
        <title>Rhizophora mucronata_Transcriptome.</title>
        <authorList>
            <person name="Meera S.P."/>
            <person name="Sreeshan A."/>
            <person name="Augustine A."/>
        </authorList>
    </citation>
    <scope>NUCLEOTIDE SEQUENCE</scope>
    <source>
        <tissue evidence="2">Leaf</tissue>
    </source>
</reference>
<feature type="transmembrane region" description="Helical" evidence="1">
    <location>
        <begin position="6"/>
        <end position="26"/>
    </location>
</feature>
<name>A0A2P2QNZ9_RHIMU</name>
<evidence type="ECO:0000256" key="1">
    <source>
        <dbReference type="SAM" id="Phobius"/>
    </source>
</evidence>
<proteinExistence type="predicted"/>
<protein>
    <submittedName>
        <fullName evidence="2">Uncharacterized protein</fullName>
    </submittedName>
</protein>
<keyword evidence="1" id="KW-1133">Transmembrane helix</keyword>
<accession>A0A2P2QNZ9</accession>
<keyword evidence="1" id="KW-0472">Membrane</keyword>
<organism evidence="2">
    <name type="scientific">Rhizophora mucronata</name>
    <name type="common">Asiatic mangrove</name>
    <dbReference type="NCBI Taxonomy" id="61149"/>
    <lineage>
        <taxon>Eukaryota</taxon>
        <taxon>Viridiplantae</taxon>
        <taxon>Streptophyta</taxon>
        <taxon>Embryophyta</taxon>
        <taxon>Tracheophyta</taxon>
        <taxon>Spermatophyta</taxon>
        <taxon>Magnoliopsida</taxon>
        <taxon>eudicotyledons</taxon>
        <taxon>Gunneridae</taxon>
        <taxon>Pentapetalae</taxon>
        <taxon>rosids</taxon>
        <taxon>fabids</taxon>
        <taxon>Malpighiales</taxon>
        <taxon>Rhizophoraceae</taxon>
        <taxon>Rhizophora</taxon>
    </lineage>
</organism>
<evidence type="ECO:0000313" key="2">
    <source>
        <dbReference type="EMBL" id="MBX68742.1"/>
    </source>
</evidence>